<dbReference type="Pfam" id="PF24755">
    <property type="entry name" value="SpoVR_C"/>
    <property type="match status" value="1"/>
</dbReference>
<dbReference type="Proteomes" id="UP001148313">
    <property type="component" value="Unassembled WGS sequence"/>
</dbReference>
<proteinExistence type="predicted"/>
<protein>
    <submittedName>
        <fullName evidence="3">SpoVR family protein</fullName>
    </submittedName>
</protein>
<dbReference type="InterPro" id="IPR007390">
    <property type="entry name" value="Spore_V_R"/>
</dbReference>
<feature type="domain" description="SpoVR protein-like N-terminal" evidence="1">
    <location>
        <begin position="24"/>
        <end position="447"/>
    </location>
</feature>
<name>A0ABT4VR16_9HYPH</name>
<evidence type="ECO:0000313" key="4">
    <source>
        <dbReference type="Proteomes" id="UP001148313"/>
    </source>
</evidence>
<evidence type="ECO:0000259" key="1">
    <source>
        <dbReference type="Pfam" id="PF04293"/>
    </source>
</evidence>
<evidence type="ECO:0000313" key="3">
    <source>
        <dbReference type="EMBL" id="MDA4847141.1"/>
    </source>
</evidence>
<dbReference type="PANTHER" id="PTHR30029">
    <property type="entry name" value="STAGE V SPORULATION PROTEIN R"/>
    <property type="match status" value="1"/>
</dbReference>
<sequence>MATRTTRANRTARKNKQPLFDGADWTFDTLRVVYDAIEEVARKDLELDFYTNQIEIISSEQMLDAYSSIGMPLMYRHWSFGKHFVSNEVHYRKGAMGLAYEIVINSDPCISYCMEENTMAMQTLVMAHAAFGHNHFFKTNHLFRQWTDAAGILDYLEYARGFIARCEERHGVSEVERVIDAAHALMPHGVFRYRRPRSPSLREERERRKERREYEEQTVSYLWSTVPGSEHSAKADAEMRERKRELHLPEENLLYFLEHYSPVLRPWQREVLRIIRNIAQYFYPQKQTKLMNEGCATFVHFHIVNALHEKGLITDGALLEILHSHTNVIFQPDFDDPRFSGINPYALGFAMMRDIQRICQTPEEEDREWFPDIAGSKDWKGVLKEAWANYRDESFIQQFLSPAVIRQFHMFAVSDNADDPYYTVTGIHDERGFRKVREVFAQNHDLSTLEPYIQVVDVDLLGDRQLKLQHTRRNGISLDEEQKESTIAHLRTLWGYEVKMEEVAA</sequence>
<keyword evidence="4" id="KW-1185">Reference proteome</keyword>
<accession>A0ABT4VR16</accession>
<dbReference type="Pfam" id="PF04293">
    <property type="entry name" value="SpoVR"/>
    <property type="match status" value="1"/>
</dbReference>
<dbReference type="EMBL" id="JAPJZH010000011">
    <property type="protein sequence ID" value="MDA4847141.1"/>
    <property type="molecule type" value="Genomic_DNA"/>
</dbReference>
<reference evidence="3" key="1">
    <citation type="submission" date="2022-11" db="EMBL/GenBank/DDBJ databases">
        <title>Hoeflea poritis sp. nov., isolated from scleractinian coral Porites lutea.</title>
        <authorList>
            <person name="Zhang G."/>
            <person name="Wei Q."/>
            <person name="Cai L."/>
        </authorList>
    </citation>
    <scope>NUCLEOTIDE SEQUENCE</scope>
    <source>
        <strain evidence="3">E7-10</strain>
    </source>
</reference>
<dbReference type="PANTHER" id="PTHR30029:SF2">
    <property type="entry name" value="STAGE V SPORULATION PROTEIN R"/>
    <property type="match status" value="1"/>
</dbReference>
<feature type="domain" description="SpoVR-like C-terminal" evidence="2">
    <location>
        <begin position="451"/>
        <end position="504"/>
    </location>
</feature>
<gene>
    <name evidence="3" type="ORF">OOZ53_17410</name>
</gene>
<dbReference type="InterPro" id="IPR057270">
    <property type="entry name" value="Ycgb-like"/>
</dbReference>
<dbReference type="InterPro" id="IPR056174">
    <property type="entry name" value="SpoVR_N"/>
</dbReference>
<comment type="caution">
    <text evidence="3">The sequence shown here is derived from an EMBL/GenBank/DDBJ whole genome shotgun (WGS) entry which is preliminary data.</text>
</comment>
<dbReference type="NCBIfam" id="NF008737">
    <property type="entry name" value="PRK11767.1"/>
    <property type="match status" value="1"/>
</dbReference>
<organism evidence="3 4">
    <name type="scientific">Hoeflea poritis</name>
    <dbReference type="NCBI Taxonomy" id="2993659"/>
    <lineage>
        <taxon>Bacteria</taxon>
        <taxon>Pseudomonadati</taxon>
        <taxon>Pseudomonadota</taxon>
        <taxon>Alphaproteobacteria</taxon>
        <taxon>Hyphomicrobiales</taxon>
        <taxon>Rhizobiaceae</taxon>
        <taxon>Hoeflea</taxon>
    </lineage>
</organism>
<dbReference type="RefSeq" id="WP_271090947.1">
    <property type="nucleotide sequence ID" value="NZ_JAPJZH010000011.1"/>
</dbReference>
<evidence type="ECO:0000259" key="2">
    <source>
        <dbReference type="Pfam" id="PF24755"/>
    </source>
</evidence>
<dbReference type="InterPro" id="IPR057008">
    <property type="entry name" value="SpoVR-like_C"/>
</dbReference>